<name>A0AAP5ENR9_9BURK</name>
<evidence type="ECO:0000313" key="2">
    <source>
        <dbReference type="EMBL" id="MDQ6408696.1"/>
    </source>
</evidence>
<organism evidence="2 4">
    <name type="scientific">Paraburkholderia madseniana</name>
    <dbReference type="NCBI Taxonomy" id="2599607"/>
    <lineage>
        <taxon>Bacteria</taxon>
        <taxon>Pseudomonadati</taxon>
        <taxon>Pseudomonadota</taxon>
        <taxon>Betaproteobacteria</taxon>
        <taxon>Burkholderiales</taxon>
        <taxon>Burkholderiaceae</taxon>
        <taxon>Paraburkholderia</taxon>
    </lineage>
</organism>
<keyword evidence="3" id="KW-1185">Reference proteome</keyword>
<reference evidence="2" key="1">
    <citation type="submission" date="2022-06" db="EMBL/GenBank/DDBJ databases">
        <title>PHB producers.</title>
        <authorList>
            <person name="Besaury L."/>
        </authorList>
    </citation>
    <scope>NUCLEOTIDE SEQUENCE</scope>
    <source>
        <strain evidence="2 3">SEWS6</strain>
    </source>
</reference>
<dbReference type="EMBL" id="JAMXWF010000011">
    <property type="protein sequence ID" value="MDQ6408696.1"/>
    <property type="molecule type" value="Genomic_DNA"/>
</dbReference>
<dbReference type="AlphaFoldDB" id="A0AAP5ENR9"/>
<gene>
    <name evidence="2" type="ORF">NIE36_16015</name>
    <name evidence="1" type="ORF">OSB80_16055</name>
</gene>
<comment type="caution">
    <text evidence="2">The sequence shown here is derived from an EMBL/GenBank/DDBJ whole genome shotgun (WGS) entry which is preliminary data.</text>
</comment>
<dbReference type="RefSeq" id="WP_266258429.1">
    <property type="nucleotide sequence ID" value="NZ_JAMXWF010000011.1"/>
</dbReference>
<protein>
    <submittedName>
        <fullName evidence="2">Uncharacterized protein</fullName>
    </submittedName>
</protein>
<evidence type="ECO:0000313" key="1">
    <source>
        <dbReference type="EMBL" id="MCX4146870.1"/>
    </source>
</evidence>
<evidence type="ECO:0000313" key="3">
    <source>
        <dbReference type="Proteomes" id="UP001209412"/>
    </source>
</evidence>
<dbReference type="EMBL" id="JAPKHW010000011">
    <property type="protein sequence ID" value="MCX4146870.1"/>
    <property type="molecule type" value="Genomic_DNA"/>
</dbReference>
<sequence length="130" mass="14697">MLMTRTQPGCSEGCVVLPPEVITALKNLYIVSSALAQRGTHAQEIRDSQWRAMFQRAHEAKTALDQHEGRAETHAIVLLRQMTKACQGLVDRHAARQEIPFAVWREVGRLGHDAYEWVNLNVPRRRGTDA</sequence>
<dbReference type="Proteomes" id="UP001209412">
    <property type="component" value="Unassembled WGS sequence"/>
</dbReference>
<dbReference type="Proteomes" id="UP001242288">
    <property type="component" value="Unassembled WGS sequence"/>
</dbReference>
<accession>A0AAP5ENR9</accession>
<proteinExistence type="predicted"/>
<evidence type="ECO:0000313" key="4">
    <source>
        <dbReference type="Proteomes" id="UP001242288"/>
    </source>
</evidence>